<dbReference type="SUPFAM" id="SSF52440">
    <property type="entry name" value="PreATP-grasp domain"/>
    <property type="match status" value="1"/>
</dbReference>
<keyword evidence="9 11" id="KW-0092">Biotin</keyword>
<dbReference type="Pfam" id="PF00289">
    <property type="entry name" value="Biotin_carb_N"/>
    <property type="match status" value="1"/>
</dbReference>
<evidence type="ECO:0000256" key="7">
    <source>
        <dbReference type="ARBA" id="ARBA00022741"/>
    </source>
</evidence>
<dbReference type="Pfam" id="PF02785">
    <property type="entry name" value="Biotin_carb_C"/>
    <property type="match status" value="1"/>
</dbReference>
<sequence length="1138" mass="121161">MFTKVLVANRGEIAIRAFRAAYELGAATVAVFPHEDRGSEHRLKADEAYEIGQRGHPVRSYLDSDAIVAAALACGADAVYPGYGFLSENPALAEACAAAGITFVGPSSEVLTLTGNKARAIAAARAAGVPTLRSVAPSTDVEELVAAAAEIPVPLFVKAVAGGGGRGMRRVEDRAELAEAIRTCMREAEGAFGDPTVFVEQAVVDPRHIEVQILADGTGSPDGVIHLYERDCSVQRRHQKVVEIAPAPRLDPALRDRMCADAVRFAREIGYTCAGTVEFLLDPAGTYVFIEMNPRIQVEHTVTEEVTDVDLVQAQLRIASGETLADLGLSQEAVQLRGAALQCRITTEDPANEFRPDTGTITAYRSPGGAGIRVDAGTAYAGAEVSPHFDSMLAKLTCRGRTFDDAVRRARRAVAEFRIRGVATNIPFVAALLDEPEFLAGGVTTSFIERHPELLTARSQGDRATKLLDYLADVTVNQPHGRVPVSVEPAAKLPALDLRAPIPPGSRQRLRAIGPEAFATELRERTAVAVTDTTFRDAHQSLLATRVRTHDLLGVAGHVARTTPELWSLECWGGATYDVALRFLSEDPWDRLARLRAAVPNLCLQMLLRGRNTVGYTPYPTEVTSAFVEEAAATGVDVFRIFDALNDVEQMRPAIEAVRATGTSVAEVALCYTGDLSSPAEDLYTLDYYLRLAERIVEAGAHVLAIKDMAGLLRAPAAHTLVTALRARFDLPVHLHTHDTPGGQLATLTAAIAAGVDAVDAAAAPMAGTTSQPPLSSLVAATDHSPRATGLSLAAVNALEPYWEAVRRLYAPFESGLPAPTGRVYRHEIPGGQLSNLRQQAIALGLGEKFEQVEDMYAAANDILGRIPKVTPSSKVIGDLALALVAAGADPAAFAADPSSYDIPASVIGFLHGELGDPPGGWPEPFRTRATAGRSWSPSVGTMTPEQAIALEKHPRRTLHELLFPGPTRDYDEARARWGDLSVVPTPEFLYGLRADREHAIDLDEGKRVLLELEAIGDPDERGFRTVLARVNGHLRPVSVRDRSVAADVAAAEKADPTRTGHVPAPFPGVVSVSVAEGEEVAAGEAVATIEAMKMEATITAPVAGTVERVAVGGPTTVEAGDLVLVVQPSRRDPAALA</sequence>
<keyword evidence="5 11" id="KW-0436">Ligase</keyword>
<dbReference type="InterPro" id="IPR005479">
    <property type="entry name" value="CPAse_ATP-bd"/>
</dbReference>
<dbReference type="PROSITE" id="PS50991">
    <property type="entry name" value="PYR_CT"/>
    <property type="match status" value="1"/>
</dbReference>
<dbReference type="InterPro" id="IPR013785">
    <property type="entry name" value="Aldolase_TIM"/>
</dbReference>
<evidence type="ECO:0000313" key="17">
    <source>
        <dbReference type="Proteomes" id="UP001183648"/>
    </source>
</evidence>
<dbReference type="CDD" id="cd07937">
    <property type="entry name" value="DRE_TIM_PC_TC_5S"/>
    <property type="match status" value="1"/>
</dbReference>
<reference evidence="16 17" key="1">
    <citation type="submission" date="2023-07" db="EMBL/GenBank/DDBJ databases">
        <title>Sequencing the genomes of 1000 actinobacteria strains.</title>
        <authorList>
            <person name="Klenk H.-P."/>
        </authorList>
    </citation>
    <scope>NUCLEOTIDE SEQUENCE [LARGE SCALE GENOMIC DNA]</scope>
    <source>
        <strain evidence="16 17">DSM 19426</strain>
    </source>
</reference>
<organism evidence="16 17">
    <name type="scientific">Nocardioides marmoribigeumensis</name>
    <dbReference type="NCBI Taxonomy" id="433649"/>
    <lineage>
        <taxon>Bacteria</taxon>
        <taxon>Bacillati</taxon>
        <taxon>Actinomycetota</taxon>
        <taxon>Actinomycetes</taxon>
        <taxon>Propionibacteriales</taxon>
        <taxon>Nocardioidaceae</taxon>
        <taxon>Nocardioides</taxon>
    </lineage>
</organism>
<dbReference type="EMBL" id="JAVDYG010000001">
    <property type="protein sequence ID" value="MDR7362409.1"/>
    <property type="molecule type" value="Genomic_DNA"/>
</dbReference>
<evidence type="ECO:0000259" key="14">
    <source>
        <dbReference type="PROSITE" id="PS50979"/>
    </source>
</evidence>
<keyword evidence="17" id="KW-1185">Reference proteome</keyword>
<keyword evidence="10" id="KW-0511">Multifunctional enzyme</keyword>
<dbReference type="InterPro" id="IPR016185">
    <property type="entry name" value="PreATP-grasp_dom_sf"/>
</dbReference>
<dbReference type="InterPro" id="IPR005482">
    <property type="entry name" value="Biotin_COase_C"/>
</dbReference>
<dbReference type="Gene3D" id="3.20.20.70">
    <property type="entry name" value="Aldolase class I"/>
    <property type="match status" value="1"/>
</dbReference>
<evidence type="ECO:0000256" key="10">
    <source>
        <dbReference type="ARBA" id="ARBA00023268"/>
    </source>
</evidence>
<dbReference type="InterPro" id="IPR011053">
    <property type="entry name" value="Single_hybrid_motif"/>
</dbReference>
<proteinExistence type="predicted"/>
<dbReference type="PANTHER" id="PTHR43778">
    <property type="entry name" value="PYRUVATE CARBOXYLASE"/>
    <property type="match status" value="1"/>
</dbReference>
<dbReference type="Gene3D" id="3.10.600.10">
    <property type="entry name" value="pyruvate carboxylase f1077a mutant domain"/>
    <property type="match status" value="1"/>
</dbReference>
<evidence type="ECO:0000256" key="3">
    <source>
        <dbReference type="ARBA" id="ARBA00013057"/>
    </source>
</evidence>
<dbReference type="RefSeq" id="WP_310301725.1">
    <property type="nucleotide sequence ID" value="NZ_BAAAPS010000008.1"/>
</dbReference>
<dbReference type="PIRSF" id="PIRSF001594">
    <property type="entry name" value="Pyruv_carbox"/>
    <property type="match status" value="1"/>
</dbReference>
<comment type="caution">
    <text evidence="16">The sequence shown here is derived from an EMBL/GenBank/DDBJ whole genome shotgun (WGS) entry which is preliminary data.</text>
</comment>
<feature type="domain" description="Pyruvate carboxyltransferase" evidence="15">
    <location>
        <begin position="528"/>
        <end position="797"/>
    </location>
</feature>
<dbReference type="InterPro" id="IPR003379">
    <property type="entry name" value="Carboxylase_cons_dom"/>
</dbReference>
<evidence type="ECO:0000256" key="1">
    <source>
        <dbReference type="ARBA" id="ARBA00001953"/>
    </source>
</evidence>
<evidence type="ECO:0000313" key="16">
    <source>
        <dbReference type="EMBL" id="MDR7362409.1"/>
    </source>
</evidence>
<dbReference type="InterPro" id="IPR000089">
    <property type="entry name" value="Biotin_lipoyl"/>
</dbReference>
<dbReference type="PROSITE" id="PS50975">
    <property type="entry name" value="ATP_GRASP"/>
    <property type="match status" value="1"/>
</dbReference>
<feature type="domain" description="Lipoyl-binding" evidence="12">
    <location>
        <begin position="1051"/>
        <end position="1128"/>
    </location>
</feature>
<evidence type="ECO:0000256" key="8">
    <source>
        <dbReference type="ARBA" id="ARBA00022840"/>
    </source>
</evidence>
<dbReference type="Pfam" id="PF02786">
    <property type="entry name" value="CPSase_L_D2"/>
    <property type="match status" value="1"/>
</dbReference>
<dbReference type="PROSITE" id="PS50968">
    <property type="entry name" value="BIOTINYL_LIPOYL"/>
    <property type="match status" value="1"/>
</dbReference>
<dbReference type="InterPro" id="IPR055268">
    <property type="entry name" value="PCB-like"/>
</dbReference>
<dbReference type="SUPFAM" id="SSF56059">
    <property type="entry name" value="Glutathione synthetase ATP-binding domain-like"/>
    <property type="match status" value="1"/>
</dbReference>
<dbReference type="NCBIfam" id="NF009554">
    <property type="entry name" value="PRK12999.1"/>
    <property type="match status" value="1"/>
</dbReference>
<evidence type="ECO:0000256" key="4">
    <source>
        <dbReference type="ARBA" id="ARBA00022432"/>
    </source>
</evidence>
<keyword evidence="6" id="KW-0479">Metal-binding</keyword>
<dbReference type="Pfam" id="PF00682">
    <property type="entry name" value="HMGL-like"/>
    <property type="match status" value="1"/>
</dbReference>
<keyword evidence="7 11" id="KW-0547">Nucleotide-binding</keyword>
<dbReference type="Gene3D" id="2.40.50.100">
    <property type="match status" value="1"/>
</dbReference>
<dbReference type="InterPro" id="IPR005481">
    <property type="entry name" value="BC-like_N"/>
</dbReference>
<evidence type="ECO:0000259" key="12">
    <source>
        <dbReference type="PROSITE" id="PS50968"/>
    </source>
</evidence>
<evidence type="ECO:0000256" key="11">
    <source>
        <dbReference type="PIRNR" id="PIRNR001594"/>
    </source>
</evidence>
<evidence type="ECO:0000256" key="5">
    <source>
        <dbReference type="ARBA" id="ARBA00022598"/>
    </source>
</evidence>
<keyword evidence="8 11" id="KW-0067">ATP-binding</keyword>
<dbReference type="InterPro" id="IPR011761">
    <property type="entry name" value="ATP-grasp"/>
</dbReference>
<evidence type="ECO:0000256" key="2">
    <source>
        <dbReference type="ARBA" id="ARBA00004742"/>
    </source>
</evidence>
<dbReference type="CDD" id="cd06850">
    <property type="entry name" value="biotinyl_domain"/>
    <property type="match status" value="1"/>
</dbReference>
<accession>A0ABU2BUU6</accession>
<comment type="catalytic activity">
    <reaction evidence="11">
        <text>hydrogencarbonate + pyruvate + ATP = oxaloacetate + ADP + phosphate + H(+)</text>
        <dbReference type="Rhea" id="RHEA:20844"/>
        <dbReference type="ChEBI" id="CHEBI:15361"/>
        <dbReference type="ChEBI" id="CHEBI:15378"/>
        <dbReference type="ChEBI" id="CHEBI:16452"/>
        <dbReference type="ChEBI" id="CHEBI:17544"/>
        <dbReference type="ChEBI" id="CHEBI:30616"/>
        <dbReference type="ChEBI" id="CHEBI:43474"/>
        <dbReference type="ChEBI" id="CHEBI:456216"/>
        <dbReference type="EC" id="6.4.1.1"/>
    </reaction>
</comment>
<dbReference type="PROSITE" id="PS00867">
    <property type="entry name" value="CPSASE_2"/>
    <property type="match status" value="1"/>
</dbReference>
<keyword evidence="4" id="KW-0312">Gluconeogenesis</keyword>
<dbReference type="EC" id="6.4.1.1" evidence="3 11"/>
<name>A0ABU2BUU6_9ACTN</name>
<dbReference type="SUPFAM" id="SSF51569">
    <property type="entry name" value="Aldolase"/>
    <property type="match status" value="1"/>
</dbReference>
<evidence type="ECO:0000259" key="13">
    <source>
        <dbReference type="PROSITE" id="PS50975"/>
    </source>
</evidence>
<evidence type="ECO:0000259" key="15">
    <source>
        <dbReference type="PROSITE" id="PS50991"/>
    </source>
</evidence>
<comment type="cofactor">
    <cofactor evidence="1 11">
        <name>biotin</name>
        <dbReference type="ChEBI" id="CHEBI:57586"/>
    </cofactor>
</comment>
<dbReference type="SUPFAM" id="SSF51246">
    <property type="entry name" value="Rudiment single hybrid motif"/>
    <property type="match status" value="1"/>
</dbReference>
<dbReference type="PANTHER" id="PTHR43778:SF2">
    <property type="entry name" value="PYRUVATE CARBOXYLASE, MITOCHONDRIAL"/>
    <property type="match status" value="1"/>
</dbReference>
<protein>
    <recommendedName>
        <fullName evidence="3 11">Pyruvate carboxylase</fullName>
        <ecNumber evidence="3 11">6.4.1.1</ecNumber>
    </recommendedName>
</protein>
<dbReference type="InterPro" id="IPR000891">
    <property type="entry name" value="PYR_CT"/>
</dbReference>
<evidence type="ECO:0000256" key="6">
    <source>
        <dbReference type="ARBA" id="ARBA00022723"/>
    </source>
</evidence>
<dbReference type="InterPro" id="IPR011054">
    <property type="entry name" value="Rudment_hybrid_motif"/>
</dbReference>
<comment type="pathway">
    <text evidence="2">Carbohydrate biosynthesis; gluconeogenesis.</text>
</comment>
<dbReference type="InterPro" id="IPR001882">
    <property type="entry name" value="Biotin_BS"/>
</dbReference>
<comment type="function">
    <text evidence="11">Catalyzes a 2-step reaction, involving the ATP-dependent carboxylation of the covalently attached biotin in the first step and the transfer of the carboxyl group to pyruvate in the second.</text>
</comment>
<dbReference type="SUPFAM" id="SSF89000">
    <property type="entry name" value="post-HMGL domain-like"/>
    <property type="match status" value="1"/>
</dbReference>
<dbReference type="PROSITE" id="PS00188">
    <property type="entry name" value="BIOTIN"/>
    <property type="match status" value="1"/>
</dbReference>
<dbReference type="Proteomes" id="UP001183648">
    <property type="component" value="Unassembled WGS sequence"/>
</dbReference>
<evidence type="ECO:0000256" key="9">
    <source>
        <dbReference type="ARBA" id="ARBA00023267"/>
    </source>
</evidence>
<dbReference type="Pfam" id="PF02436">
    <property type="entry name" value="PYC_OADA"/>
    <property type="match status" value="1"/>
</dbReference>
<dbReference type="Pfam" id="PF00364">
    <property type="entry name" value="Biotin_lipoyl"/>
    <property type="match status" value="1"/>
</dbReference>
<dbReference type="PROSITE" id="PS50979">
    <property type="entry name" value="BC"/>
    <property type="match status" value="1"/>
</dbReference>
<dbReference type="NCBIfam" id="NF006761">
    <property type="entry name" value="PRK09282.1"/>
    <property type="match status" value="1"/>
</dbReference>
<dbReference type="NCBIfam" id="TIGR01235">
    <property type="entry name" value="pyruv_carbox"/>
    <property type="match status" value="1"/>
</dbReference>
<dbReference type="InterPro" id="IPR005930">
    <property type="entry name" value="Pyruv_COase"/>
</dbReference>
<feature type="domain" description="Biotin carboxylation" evidence="14">
    <location>
        <begin position="1"/>
        <end position="453"/>
    </location>
</feature>
<dbReference type="GO" id="GO:0004736">
    <property type="term" value="F:pyruvate carboxylase activity"/>
    <property type="evidence" value="ECO:0007669"/>
    <property type="project" value="UniProtKB-EC"/>
</dbReference>
<feature type="domain" description="ATP-grasp" evidence="13">
    <location>
        <begin position="121"/>
        <end position="320"/>
    </location>
</feature>
<keyword evidence="16" id="KW-0670">Pyruvate</keyword>
<dbReference type="InterPro" id="IPR011764">
    <property type="entry name" value="Biotin_carboxylation_dom"/>
</dbReference>
<dbReference type="Gene3D" id="3.30.470.20">
    <property type="entry name" value="ATP-grasp fold, B domain"/>
    <property type="match status" value="1"/>
</dbReference>
<gene>
    <name evidence="16" type="ORF">J2S63_001962</name>
</gene>
<dbReference type="SMART" id="SM00878">
    <property type="entry name" value="Biotin_carb_C"/>
    <property type="match status" value="1"/>
</dbReference>
<dbReference type="SUPFAM" id="SSF51230">
    <property type="entry name" value="Single hybrid motif"/>
    <property type="match status" value="1"/>
</dbReference>